<name>A0A242K3H8_9ENTE</name>
<reference evidence="2" key="3">
    <citation type="submission" date="2024-03" db="EMBL/GenBank/DDBJ databases">
        <title>The Genome Sequence of Enterococcus sp. DIV0242b.</title>
        <authorList>
            <consortium name="The Broad Institute Genomics Platform"/>
            <consortium name="The Broad Institute Microbial Omics Core"/>
            <consortium name="The Broad Institute Genomic Center for Infectious Diseases"/>
            <person name="Earl A."/>
            <person name="Manson A."/>
            <person name="Gilmore M."/>
            <person name="Schwartman J."/>
            <person name="Shea T."/>
            <person name="Abouelleil A."/>
            <person name="Cao P."/>
            <person name="Chapman S."/>
            <person name="Cusick C."/>
            <person name="Young S."/>
            <person name="Neafsey D."/>
            <person name="Nusbaum C."/>
            <person name="Birren B."/>
        </authorList>
    </citation>
    <scope>NUCLEOTIDE SEQUENCE</scope>
    <source>
        <strain evidence="2">9E7_DIV0242</strain>
    </source>
</reference>
<dbReference type="EMBL" id="CP147247">
    <property type="protein sequence ID" value="WYJ90062.1"/>
    <property type="molecule type" value="Genomic_DNA"/>
</dbReference>
<keyword evidence="3" id="KW-1185">Reference proteome</keyword>
<protein>
    <submittedName>
        <fullName evidence="1">Uncharacterized protein</fullName>
    </submittedName>
</protein>
<dbReference type="EMBL" id="NGMM01000005">
    <property type="protein sequence ID" value="OTP13548.1"/>
    <property type="molecule type" value="Genomic_DNA"/>
</dbReference>
<dbReference type="Proteomes" id="UP000195141">
    <property type="component" value="Chromosome"/>
</dbReference>
<dbReference type="PROSITE" id="PS52050">
    <property type="entry name" value="WYL"/>
    <property type="match status" value="1"/>
</dbReference>
<dbReference type="RefSeq" id="WP_170924837.1">
    <property type="nucleotide sequence ID" value="NZ_CP147247.1"/>
</dbReference>
<dbReference type="AlphaFoldDB" id="A0A242K3H8"/>
<reference evidence="2" key="2">
    <citation type="submission" date="2017-05" db="EMBL/GenBank/DDBJ databases">
        <authorList>
            <consortium name="The Broad Institute Genomics Platform"/>
            <consortium name="The Broad Institute Genomic Center for Infectious Diseases"/>
            <person name="Earl A."/>
            <person name="Manson A."/>
            <person name="Schwartman J."/>
            <person name="Gilmore M."/>
            <person name="Abouelleil A."/>
            <person name="Cao P."/>
            <person name="Chapman S."/>
            <person name="Cusick C."/>
            <person name="Shea T."/>
            <person name="Young S."/>
            <person name="Neafsey D."/>
            <person name="Nusbaum C."/>
            <person name="Birren B."/>
        </authorList>
    </citation>
    <scope>NUCLEOTIDE SEQUENCE</scope>
    <source>
        <strain evidence="2">9E7_DIV0242</strain>
    </source>
</reference>
<evidence type="ECO:0000313" key="2">
    <source>
        <dbReference type="EMBL" id="WYJ90062.1"/>
    </source>
</evidence>
<sequence length="329" mass="39326">MNPLFHEIYGKYFRLLATVLQSEDQSEETIRKKLEKDGYGETAFSLLPFLTGEEENWHLFKKQGSRYSSILQNTPTHPVTLLEKRWLKTMLEDQRIHNFLEPTRVAALLEELTEVEPLFSAEMIDYFDRFQEGDSYRERQYAENARNLLQAILTKEVLRIDYQTLGREAVVQHIVFPEKLEYSQKNDKFRLRAKRKTKTESWERVVFNLSEIIHVERLGIIDDSQKSVKIKNKQIVCLLKDDRDTLERAMFHFSNYRKITQKTENDHEYQLTIYYPSQDETELLINILSFGPFLQVIEPQSFIRQIKYRLRCQKELYSPVINDPQEKER</sequence>
<organism evidence="1">
    <name type="scientific">Candidatus Enterococcus clewellii</name>
    <dbReference type="NCBI Taxonomy" id="1834193"/>
    <lineage>
        <taxon>Bacteria</taxon>
        <taxon>Bacillati</taxon>
        <taxon>Bacillota</taxon>
        <taxon>Bacilli</taxon>
        <taxon>Lactobacillales</taxon>
        <taxon>Enterococcaceae</taxon>
        <taxon>Enterococcus</taxon>
    </lineage>
</organism>
<evidence type="ECO:0000313" key="1">
    <source>
        <dbReference type="EMBL" id="OTP13548.1"/>
    </source>
</evidence>
<gene>
    <name evidence="2" type="ORF">A5888_001790</name>
    <name evidence="1" type="ORF">A5888_003026</name>
</gene>
<evidence type="ECO:0000313" key="3">
    <source>
        <dbReference type="Proteomes" id="UP000195141"/>
    </source>
</evidence>
<accession>A0A242K3H8</accession>
<proteinExistence type="predicted"/>
<reference evidence="1" key="1">
    <citation type="submission" date="2017-05" db="EMBL/GenBank/DDBJ databases">
        <title>The Genome Sequence of Enterococcus sp. 9E7_DIV0242.</title>
        <authorList>
            <consortium name="The Broad Institute Genomics Platform"/>
            <consortium name="The Broad Institute Genomic Center for Infectious Diseases"/>
            <person name="Earl A."/>
            <person name="Manson A."/>
            <person name="Schwartman J."/>
            <person name="Gilmore M."/>
            <person name="Abouelleil A."/>
            <person name="Cao P."/>
            <person name="Chapman S."/>
            <person name="Cusick C."/>
            <person name="Shea T."/>
            <person name="Young S."/>
            <person name="Neafsey D."/>
            <person name="Nusbaum C."/>
            <person name="Birren B."/>
        </authorList>
    </citation>
    <scope>NUCLEOTIDE SEQUENCE [LARGE SCALE GENOMIC DNA]</scope>
    <source>
        <strain evidence="1">9E7_DIV0242</strain>
    </source>
</reference>